<dbReference type="InterPro" id="IPR015421">
    <property type="entry name" value="PyrdxlP-dep_Trfase_major"/>
</dbReference>
<evidence type="ECO:0000256" key="2">
    <source>
        <dbReference type="ARBA" id="ARBA00007441"/>
    </source>
</evidence>
<dbReference type="Proteomes" id="UP000677228">
    <property type="component" value="Unassembled WGS sequence"/>
</dbReference>
<keyword evidence="5" id="KW-0032">Aminotransferase</keyword>
<gene>
    <name evidence="9" type="ORF">OVA965_LOCUS28763</name>
    <name evidence="10" type="ORF">TMI583_LOCUS29521</name>
</gene>
<evidence type="ECO:0000256" key="3">
    <source>
        <dbReference type="ARBA" id="ARBA00011738"/>
    </source>
</evidence>
<reference evidence="9" key="1">
    <citation type="submission" date="2021-02" db="EMBL/GenBank/DDBJ databases">
        <authorList>
            <person name="Nowell W R."/>
        </authorList>
    </citation>
    <scope>NUCLEOTIDE SEQUENCE</scope>
</reference>
<dbReference type="PRINTS" id="PR00799">
    <property type="entry name" value="TRANSAMINASE"/>
</dbReference>
<keyword evidence="6" id="KW-0808">Transferase</keyword>
<keyword evidence="7" id="KW-0663">Pyridoxal phosphate</keyword>
<dbReference type="InterPro" id="IPR015424">
    <property type="entry name" value="PyrdxlP-dep_Trfase"/>
</dbReference>
<evidence type="ECO:0000313" key="9">
    <source>
        <dbReference type="EMBL" id="CAF1306008.1"/>
    </source>
</evidence>
<comment type="caution">
    <text evidence="9">The sequence shown here is derived from an EMBL/GenBank/DDBJ whole genome shotgun (WGS) entry which is preliminary data.</text>
</comment>
<dbReference type="EC" id="2.6.1.1" evidence="4"/>
<comment type="similarity">
    <text evidence="2">Belongs to the class-I pyridoxal-phosphate-dependent aminotransferase family.</text>
</comment>
<dbReference type="Gene3D" id="3.40.640.10">
    <property type="entry name" value="Type I PLP-dependent aspartate aminotransferase-like (Major domain)"/>
    <property type="match status" value="2"/>
</dbReference>
<dbReference type="Pfam" id="PF00155">
    <property type="entry name" value="Aminotran_1_2"/>
    <property type="match status" value="1"/>
</dbReference>
<dbReference type="InterPro" id="IPR004839">
    <property type="entry name" value="Aminotransferase_I/II_large"/>
</dbReference>
<dbReference type="AlphaFoldDB" id="A0A8S2F0N1"/>
<evidence type="ECO:0000256" key="1">
    <source>
        <dbReference type="ARBA" id="ARBA00001933"/>
    </source>
</evidence>
<evidence type="ECO:0000313" key="11">
    <source>
        <dbReference type="Proteomes" id="UP000677228"/>
    </source>
</evidence>
<evidence type="ECO:0000313" key="10">
    <source>
        <dbReference type="EMBL" id="CAF4113109.1"/>
    </source>
</evidence>
<dbReference type="PANTHER" id="PTHR11879:SF55">
    <property type="entry name" value="GLUTAMATE OXALOACETATE TRANSAMINASE 1, ISOFORM B"/>
    <property type="match status" value="1"/>
</dbReference>
<dbReference type="GO" id="GO:0030170">
    <property type="term" value="F:pyridoxal phosphate binding"/>
    <property type="evidence" value="ECO:0007669"/>
    <property type="project" value="InterPro"/>
</dbReference>
<dbReference type="SUPFAM" id="SSF53383">
    <property type="entry name" value="PLP-dependent transferases"/>
    <property type="match status" value="1"/>
</dbReference>
<dbReference type="Gene3D" id="3.90.1150.10">
    <property type="entry name" value="Aspartate Aminotransferase, domain 1"/>
    <property type="match status" value="2"/>
</dbReference>
<sequence length="370" mass="42136">MKVNLGIGTYRDENGNLDSLMVVRRAEYMLAKNLIQTKVYLNHTGLEAYCESGLTLVLGVDSVCRKEDRACSVQGLGGTGTNHETMLKEAGFEVREYRYWNKKTFNIDFVGLLEDLEDAPAKSVILLHGCAHNPTGCDPTKEQWQQIAEIIQRKHLFPFFDLAYQGFASGDLDEDAWSIRYFADTLNLELFVAQSFSKNLGVYSDRIGQLIACFHFPETVPIFLSQITLVVSRNYLTPPQHGAEIVSTVLNTEELYQEWILDVRRMYNRIQTIRQKLYTRLNELGTPGTWTHIITQTGMFAFTGLNPQQCRTLVHEHHCYIPSNGRVNMCAITKENVDHVAESVHQVIVTLHRLSRHSSELSAIEMQNCQ</sequence>
<comment type="cofactor">
    <cofactor evidence="1">
        <name>pyridoxal 5'-phosphate</name>
        <dbReference type="ChEBI" id="CHEBI:597326"/>
    </cofactor>
</comment>
<dbReference type="PANTHER" id="PTHR11879">
    <property type="entry name" value="ASPARTATE AMINOTRANSFERASE"/>
    <property type="match status" value="1"/>
</dbReference>
<dbReference type="EMBL" id="CAJOBA010041384">
    <property type="protein sequence ID" value="CAF4113109.1"/>
    <property type="molecule type" value="Genomic_DNA"/>
</dbReference>
<evidence type="ECO:0000256" key="5">
    <source>
        <dbReference type="ARBA" id="ARBA00022576"/>
    </source>
</evidence>
<name>A0A8S2F0N1_9BILA</name>
<dbReference type="Proteomes" id="UP000682733">
    <property type="component" value="Unassembled WGS sequence"/>
</dbReference>
<proteinExistence type="inferred from homology"/>
<evidence type="ECO:0000259" key="8">
    <source>
        <dbReference type="Pfam" id="PF00155"/>
    </source>
</evidence>
<dbReference type="CDD" id="cd00609">
    <property type="entry name" value="AAT_like"/>
    <property type="match status" value="1"/>
</dbReference>
<feature type="domain" description="Aminotransferase class I/classII large" evidence="8">
    <location>
        <begin position="82"/>
        <end position="343"/>
    </location>
</feature>
<dbReference type="GO" id="GO:0006520">
    <property type="term" value="P:amino acid metabolic process"/>
    <property type="evidence" value="ECO:0007669"/>
    <property type="project" value="InterPro"/>
</dbReference>
<evidence type="ECO:0000256" key="4">
    <source>
        <dbReference type="ARBA" id="ARBA00012753"/>
    </source>
</evidence>
<dbReference type="InterPro" id="IPR015422">
    <property type="entry name" value="PyrdxlP-dep_Trfase_small"/>
</dbReference>
<evidence type="ECO:0000256" key="7">
    <source>
        <dbReference type="ARBA" id="ARBA00022898"/>
    </source>
</evidence>
<accession>A0A8S2F0N1</accession>
<evidence type="ECO:0000256" key="6">
    <source>
        <dbReference type="ARBA" id="ARBA00022679"/>
    </source>
</evidence>
<dbReference type="EMBL" id="CAJNOK010019803">
    <property type="protein sequence ID" value="CAF1306008.1"/>
    <property type="molecule type" value="Genomic_DNA"/>
</dbReference>
<comment type="subunit">
    <text evidence="3">Homodimer.</text>
</comment>
<dbReference type="InterPro" id="IPR000796">
    <property type="entry name" value="Asp_trans"/>
</dbReference>
<dbReference type="GO" id="GO:0004069">
    <property type="term" value="F:L-aspartate:2-oxoglutarate aminotransferase activity"/>
    <property type="evidence" value="ECO:0007669"/>
    <property type="project" value="UniProtKB-EC"/>
</dbReference>
<organism evidence="9 11">
    <name type="scientific">Didymodactylos carnosus</name>
    <dbReference type="NCBI Taxonomy" id="1234261"/>
    <lineage>
        <taxon>Eukaryota</taxon>
        <taxon>Metazoa</taxon>
        <taxon>Spiralia</taxon>
        <taxon>Gnathifera</taxon>
        <taxon>Rotifera</taxon>
        <taxon>Eurotatoria</taxon>
        <taxon>Bdelloidea</taxon>
        <taxon>Philodinida</taxon>
        <taxon>Philodinidae</taxon>
        <taxon>Didymodactylos</taxon>
    </lineage>
</organism>
<protein>
    <recommendedName>
        <fullName evidence="4">aspartate transaminase</fullName>
        <ecNumber evidence="4">2.6.1.1</ecNumber>
    </recommendedName>
</protein>